<dbReference type="PANTHER" id="PTHR43639:SF1">
    <property type="entry name" value="SHORT-CHAIN DEHYDROGENASE_REDUCTASE FAMILY PROTEIN"/>
    <property type="match status" value="1"/>
</dbReference>
<keyword evidence="2" id="KW-0521">NADP</keyword>
<dbReference type="PRINTS" id="PR00080">
    <property type="entry name" value="SDRFAMILY"/>
</dbReference>
<dbReference type="PANTHER" id="PTHR43639">
    <property type="entry name" value="OXIDOREDUCTASE, SHORT-CHAIN DEHYDROGENASE/REDUCTASE FAMILY (AFU_ORTHOLOGUE AFUA_5G02870)"/>
    <property type="match status" value="1"/>
</dbReference>
<comment type="caution">
    <text evidence="4">The sequence shown here is derived from an EMBL/GenBank/DDBJ whole genome shotgun (WGS) entry which is preliminary data.</text>
</comment>
<evidence type="ECO:0000256" key="1">
    <source>
        <dbReference type="ARBA" id="ARBA00006484"/>
    </source>
</evidence>
<dbReference type="PROSITE" id="PS00061">
    <property type="entry name" value="ADH_SHORT"/>
    <property type="match status" value="1"/>
</dbReference>
<proteinExistence type="inferred from homology"/>
<organism evidence="4 5">
    <name type="scientific">Zasmidium cellare</name>
    <name type="common">Wine cellar mold</name>
    <name type="synonym">Racodium cellare</name>
    <dbReference type="NCBI Taxonomy" id="395010"/>
    <lineage>
        <taxon>Eukaryota</taxon>
        <taxon>Fungi</taxon>
        <taxon>Dikarya</taxon>
        <taxon>Ascomycota</taxon>
        <taxon>Pezizomycotina</taxon>
        <taxon>Dothideomycetes</taxon>
        <taxon>Dothideomycetidae</taxon>
        <taxon>Mycosphaerellales</taxon>
        <taxon>Mycosphaerellaceae</taxon>
        <taxon>Zasmidium</taxon>
    </lineage>
</organism>
<dbReference type="Gene3D" id="3.40.50.720">
    <property type="entry name" value="NAD(P)-binding Rossmann-like Domain"/>
    <property type="match status" value="1"/>
</dbReference>
<protein>
    <submittedName>
        <fullName evidence="4">Uncharacterized protein</fullName>
    </submittedName>
</protein>
<dbReference type="SUPFAM" id="SSF51735">
    <property type="entry name" value="NAD(P)-binding Rossmann-fold domains"/>
    <property type="match status" value="1"/>
</dbReference>
<evidence type="ECO:0000313" key="4">
    <source>
        <dbReference type="EMBL" id="KAK4500582.1"/>
    </source>
</evidence>
<dbReference type="Proteomes" id="UP001305779">
    <property type="component" value="Unassembled WGS sequence"/>
</dbReference>
<keyword evidence="5" id="KW-1185">Reference proteome</keyword>
<dbReference type="NCBIfam" id="NF005559">
    <property type="entry name" value="PRK07231.1"/>
    <property type="match status" value="1"/>
</dbReference>
<evidence type="ECO:0000256" key="3">
    <source>
        <dbReference type="ARBA" id="ARBA00023002"/>
    </source>
</evidence>
<gene>
    <name evidence="4" type="ORF">PRZ48_008771</name>
</gene>
<dbReference type="Pfam" id="PF13561">
    <property type="entry name" value="adh_short_C2"/>
    <property type="match status" value="1"/>
</dbReference>
<evidence type="ECO:0000256" key="2">
    <source>
        <dbReference type="ARBA" id="ARBA00022857"/>
    </source>
</evidence>
<dbReference type="InterPro" id="IPR020904">
    <property type="entry name" value="Sc_DH/Rdtase_CS"/>
</dbReference>
<accession>A0ABR0EGE1</accession>
<dbReference type="EMBL" id="JAXOVC010000006">
    <property type="protein sequence ID" value="KAK4500582.1"/>
    <property type="molecule type" value="Genomic_DNA"/>
</dbReference>
<reference evidence="4 5" key="1">
    <citation type="journal article" date="2023" name="G3 (Bethesda)">
        <title>A chromosome-level genome assembly of Zasmidium syzygii isolated from banana leaves.</title>
        <authorList>
            <person name="van Westerhoven A.C."/>
            <person name="Mehrabi R."/>
            <person name="Talebi R."/>
            <person name="Steentjes M.B.F."/>
            <person name="Corcolon B."/>
            <person name="Chong P.A."/>
            <person name="Kema G.H.J."/>
            <person name="Seidl M.F."/>
        </authorList>
    </citation>
    <scope>NUCLEOTIDE SEQUENCE [LARGE SCALE GENOMIC DNA]</scope>
    <source>
        <strain evidence="4 5">P124</strain>
    </source>
</reference>
<name>A0ABR0EGE1_ZASCE</name>
<evidence type="ECO:0000313" key="5">
    <source>
        <dbReference type="Proteomes" id="UP001305779"/>
    </source>
</evidence>
<sequence length="257" mass="27736">MSPHALLTGKVALVTGAASGFGEGIAKLFADEGAKIVVADINEEQGARVVKDIQQLGGQAVFAKTDVTKEADWKAALETAKKTFGTLDILVNNAGWTYRKKDSLTVTEQEYDRVFDINVKSIFHSVNTIIPHFIAQSSGSVINIGSCITCKPTNGLMWYGATKAAVDVITRHMAREFSDKGIRVNAVAPSISETPLMKEFIAGDPNEESLKEAVRDVPVGRLCTPMDIAKACLYFATEYFNGFQTGIVLRADGGHYA</sequence>
<dbReference type="PRINTS" id="PR00081">
    <property type="entry name" value="GDHRDH"/>
</dbReference>
<dbReference type="InterPro" id="IPR002347">
    <property type="entry name" value="SDR_fam"/>
</dbReference>
<dbReference type="InterPro" id="IPR036291">
    <property type="entry name" value="NAD(P)-bd_dom_sf"/>
</dbReference>
<keyword evidence="3" id="KW-0560">Oxidoreductase</keyword>
<comment type="similarity">
    <text evidence="1">Belongs to the short-chain dehydrogenases/reductases (SDR) family.</text>
</comment>